<proteinExistence type="predicted"/>
<dbReference type="EMBL" id="CP002015">
    <property type="protein sequence ID" value="ADG19580.1"/>
    <property type="molecule type" value="Genomic_DNA"/>
</dbReference>
<dbReference type="AlphaFoldDB" id="D5WK34"/>
<reference evidence="1 2" key="2">
    <citation type="journal article" date="2012" name="J. Bacteriol.">
        <title>Genome Sequences of Burkholderia sp. Strains CCGE1002 and H160, Isolated from Legume Nodules in Mexico and Brazil.</title>
        <authorList>
            <person name="Ormeno-Orrillo E."/>
            <person name="Rogel M.A."/>
            <person name="Chueire L.M."/>
            <person name="Tiedje J.M."/>
            <person name="Martinez-Romero E."/>
            <person name="Hungria M."/>
        </authorList>
    </citation>
    <scope>NUCLEOTIDE SEQUENCE [LARGE SCALE GENOMIC DNA]</scope>
    <source>
        <strain evidence="1 2">CCGE1002</strain>
    </source>
</reference>
<dbReference type="HOGENOM" id="CLU_2521306_0_0_4"/>
<dbReference type="Proteomes" id="UP000002190">
    <property type="component" value="Chromosome 3"/>
</dbReference>
<sequence length="84" mass="9560">MPSAASDIHGRFDRACRQTAQCLSQNTAIRLEIWTRALPRLESGVHYPLTDEVVKAQQDCADLAYREHVVLRKIDAREAIVDIR</sequence>
<dbReference type="GeneID" id="301096826"/>
<evidence type="ECO:0000313" key="1">
    <source>
        <dbReference type="EMBL" id="ADG19580.1"/>
    </source>
</evidence>
<dbReference type="STRING" id="640511.BC1002_5671"/>
<gene>
    <name evidence="1" type="ordered locus">BC1002_5671</name>
</gene>
<accession>D5WK34</accession>
<protein>
    <submittedName>
        <fullName evidence="1">Sulfonate ABC transporter periplasmic sulfonate-binding protein SsuA</fullName>
    </submittedName>
</protein>
<organism evidence="1 2">
    <name type="scientific">Paraburkholderia atlantica</name>
    <dbReference type="NCBI Taxonomy" id="2654982"/>
    <lineage>
        <taxon>Bacteria</taxon>
        <taxon>Pseudomonadati</taxon>
        <taxon>Pseudomonadota</taxon>
        <taxon>Betaproteobacteria</taxon>
        <taxon>Burkholderiales</taxon>
        <taxon>Burkholderiaceae</taxon>
        <taxon>Paraburkholderia</taxon>
    </lineage>
</organism>
<reference evidence="2" key="1">
    <citation type="submission" date="2010-04" db="EMBL/GenBank/DDBJ databases">
        <title>Complete sequence of chromosome 3 of Burkholderia sp. CCGE1002.</title>
        <authorList>
            <consortium name="US DOE Joint Genome Institute"/>
            <person name="Lucas S."/>
            <person name="Copeland A."/>
            <person name="Lapidus A."/>
            <person name="Cheng J.-F."/>
            <person name="Bruce D."/>
            <person name="Goodwin L."/>
            <person name="Pitluck S."/>
            <person name="Chertkov O."/>
            <person name="Detter J.C."/>
            <person name="Han C."/>
            <person name="Tapia R."/>
            <person name="Land M."/>
            <person name="Hauser L."/>
            <person name="Kyrpides N."/>
            <person name="Ovchinnikova G."/>
            <person name="Martinez-Romero E."/>
            <person name="Hernandez M.A.R."/>
            <person name="Tiedje J.M."/>
            <person name="Woyke T."/>
        </authorList>
    </citation>
    <scope>NUCLEOTIDE SEQUENCE [LARGE SCALE GENOMIC DNA]</scope>
    <source>
        <strain evidence="2">CCGE1002</strain>
    </source>
</reference>
<name>D5WK34_PARAM</name>
<dbReference type="KEGG" id="bge:BC1002_5671"/>
<evidence type="ECO:0000313" key="2">
    <source>
        <dbReference type="Proteomes" id="UP000002190"/>
    </source>
</evidence>
<dbReference type="Gene3D" id="3.40.190.10">
    <property type="entry name" value="Periplasmic binding protein-like II"/>
    <property type="match status" value="1"/>
</dbReference>
<dbReference type="RefSeq" id="WP_013093371.1">
    <property type="nucleotide sequence ID" value="NC_014119.1"/>
</dbReference>